<evidence type="ECO:0000313" key="2">
    <source>
        <dbReference type="Proteomes" id="UP000789831"/>
    </source>
</evidence>
<name>A0A9N8WMN7_9GLOM</name>
<dbReference type="AlphaFoldDB" id="A0A9N8WMN7"/>
<accession>A0A9N8WMN7</accession>
<organism evidence="1 2">
    <name type="scientific">Ambispora gerdemannii</name>
    <dbReference type="NCBI Taxonomy" id="144530"/>
    <lineage>
        <taxon>Eukaryota</taxon>
        <taxon>Fungi</taxon>
        <taxon>Fungi incertae sedis</taxon>
        <taxon>Mucoromycota</taxon>
        <taxon>Glomeromycotina</taxon>
        <taxon>Glomeromycetes</taxon>
        <taxon>Archaeosporales</taxon>
        <taxon>Ambisporaceae</taxon>
        <taxon>Ambispora</taxon>
    </lineage>
</organism>
<gene>
    <name evidence="1" type="ORF">AGERDE_LOCUS3726</name>
</gene>
<keyword evidence="2" id="KW-1185">Reference proteome</keyword>
<dbReference type="EMBL" id="CAJVPL010000384">
    <property type="protein sequence ID" value="CAG8490552.1"/>
    <property type="molecule type" value="Genomic_DNA"/>
</dbReference>
<dbReference type="Proteomes" id="UP000789831">
    <property type="component" value="Unassembled WGS sequence"/>
</dbReference>
<proteinExistence type="predicted"/>
<sequence length="69" mass="7860">MSFFAREFMLYLDKVSKPGIETIKKKILDEHEPQAIVQLLVVNCEGITSTIQDLPMCGKILGSNEQYAW</sequence>
<evidence type="ECO:0000313" key="1">
    <source>
        <dbReference type="EMBL" id="CAG8490552.1"/>
    </source>
</evidence>
<reference evidence="1" key="1">
    <citation type="submission" date="2021-06" db="EMBL/GenBank/DDBJ databases">
        <authorList>
            <person name="Kallberg Y."/>
            <person name="Tangrot J."/>
            <person name="Rosling A."/>
        </authorList>
    </citation>
    <scope>NUCLEOTIDE SEQUENCE</scope>
    <source>
        <strain evidence="1">MT106</strain>
    </source>
</reference>
<comment type="caution">
    <text evidence="1">The sequence shown here is derived from an EMBL/GenBank/DDBJ whole genome shotgun (WGS) entry which is preliminary data.</text>
</comment>
<protein>
    <submittedName>
        <fullName evidence="1">13096_t:CDS:1</fullName>
    </submittedName>
</protein>